<name>A0A504J438_9FLAO</name>
<comment type="caution">
    <text evidence="2">The sequence shown here is derived from an EMBL/GenBank/DDBJ whole genome shotgun (WGS) entry which is preliminary data.</text>
</comment>
<dbReference type="AlphaFoldDB" id="A0A504J438"/>
<reference evidence="2 3" key="1">
    <citation type="submission" date="2019-06" db="EMBL/GenBank/DDBJ databases">
        <authorList>
            <person name="Meng X."/>
        </authorList>
    </citation>
    <scope>NUCLEOTIDE SEQUENCE [LARGE SCALE GENOMIC DNA]</scope>
    <source>
        <strain evidence="2 3">M625</strain>
    </source>
</reference>
<sequence>MKVKYLFLGIGIIILLSLYYFGNPSEISLFPRCPFHVCTGLYCPGCGSQRALHHLLHFDIVSTLDYNALYILGFAVIIYNVTVRGVNTLGKKTYYNYLYHPKTPIILAVIIILFWILRNINIYPFTILAP</sequence>
<dbReference type="Proteomes" id="UP000315540">
    <property type="component" value="Unassembled WGS sequence"/>
</dbReference>
<gene>
    <name evidence="2" type="ORF">FHK87_23305</name>
</gene>
<keyword evidence="3" id="KW-1185">Reference proteome</keyword>
<feature type="transmembrane region" description="Helical" evidence="1">
    <location>
        <begin position="68"/>
        <end position="86"/>
    </location>
</feature>
<accession>A0A504J438</accession>
<feature type="transmembrane region" description="Helical" evidence="1">
    <location>
        <begin position="98"/>
        <end position="117"/>
    </location>
</feature>
<dbReference type="InterPro" id="IPR021215">
    <property type="entry name" value="DUF2752"/>
</dbReference>
<organism evidence="2 3">
    <name type="scientific">Aquimarina algicola</name>
    <dbReference type="NCBI Taxonomy" id="2589995"/>
    <lineage>
        <taxon>Bacteria</taxon>
        <taxon>Pseudomonadati</taxon>
        <taxon>Bacteroidota</taxon>
        <taxon>Flavobacteriia</taxon>
        <taxon>Flavobacteriales</taxon>
        <taxon>Flavobacteriaceae</taxon>
        <taxon>Aquimarina</taxon>
    </lineage>
</organism>
<dbReference type="OrthoDB" id="9815897at2"/>
<evidence type="ECO:0000256" key="1">
    <source>
        <dbReference type="SAM" id="Phobius"/>
    </source>
</evidence>
<dbReference type="Pfam" id="PF10825">
    <property type="entry name" value="DUF2752"/>
    <property type="match status" value="1"/>
</dbReference>
<proteinExistence type="predicted"/>
<evidence type="ECO:0000313" key="2">
    <source>
        <dbReference type="EMBL" id="TPN82353.1"/>
    </source>
</evidence>
<evidence type="ECO:0000313" key="3">
    <source>
        <dbReference type="Proteomes" id="UP000315540"/>
    </source>
</evidence>
<keyword evidence="1" id="KW-1133">Transmembrane helix</keyword>
<feature type="transmembrane region" description="Helical" evidence="1">
    <location>
        <begin position="5"/>
        <end position="22"/>
    </location>
</feature>
<dbReference type="EMBL" id="VFWZ01000009">
    <property type="protein sequence ID" value="TPN82353.1"/>
    <property type="molecule type" value="Genomic_DNA"/>
</dbReference>
<keyword evidence="1" id="KW-0472">Membrane</keyword>
<protein>
    <submittedName>
        <fullName evidence="2">DUF2752 domain-containing protein</fullName>
    </submittedName>
</protein>
<keyword evidence="1" id="KW-0812">Transmembrane</keyword>